<keyword evidence="4 8" id="KW-0808">Transferase</keyword>
<keyword evidence="6 8" id="KW-0418">Kinase</keyword>
<feature type="binding site" evidence="8">
    <location>
        <begin position="360"/>
        <end position="363"/>
    </location>
    <ligand>
        <name>ATP</name>
        <dbReference type="ChEBI" id="CHEBI:30616"/>
    </ligand>
</feature>
<dbReference type="PROSITE" id="PS00111">
    <property type="entry name" value="PGLYCERATE_KINASE"/>
    <property type="match status" value="1"/>
</dbReference>
<sequence length="407" mass="43280">MEGYLEGIRPIRDLEIENKRVFIRVDFNVPLDENGAITDDSRIREALPTIKHALERGARVILASHLGRPKPGKMTDAELKKLSLEPCGSHLAGLLGTEVMMPEDCVGDAAKKVVYDLRAGQVCLLENLRFHAEEEKNDEAFARELAEHAEVYVDDAFGAVHRAHASVHGMAKTFRDRGCGFLLEKEILALGKLVTAPDKPYVAVLGGAKVSDKIAVLEALLQKVDALLIGGAMANTFLAAKGLNLQASKIETDKLPLARTILEKARELKVDVVLPTDVVVAGSLGASSGQVVNAGAVPEGTMALDIGPSSLRDFTQRFVKAKTVFWNGPMGLFEKEPFAAGTFGVARALAESSAFTVVGGGDSAAAVYAAGDAVAKKMGHISTGGGASLELIEGKKLPGIEVLRRPE</sequence>
<dbReference type="RefSeq" id="WP_394827033.1">
    <property type="nucleotide sequence ID" value="NZ_CP089984.1"/>
</dbReference>
<feature type="binding site" evidence="8">
    <location>
        <begin position="65"/>
        <end position="68"/>
    </location>
    <ligand>
        <name>substrate</name>
    </ligand>
</feature>
<feature type="binding site" evidence="8">
    <location>
        <begin position="26"/>
        <end position="28"/>
    </location>
    <ligand>
        <name>substrate</name>
    </ligand>
</feature>
<evidence type="ECO:0000313" key="11">
    <source>
        <dbReference type="Proteomes" id="UP001370348"/>
    </source>
</evidence>
<keyword evidence="7 8" id="KW-0067">ATP-binding</keyword>
<keyword evidence="5 8" id="KW-0547">Nucleotide-binding</keyword>
<comment type="subcellular location">
    <subcellularLocation>
        <location evidence="8">Cytoplasm</location>
    </subcellularLocation>
</comment>
<keyword evidence="8" id="KW-0324">Glycolysis</keyword>
<comment type="subunit">
    <text evidence="8">Monomer.</text>
</comment>
<evidence type="ECO:0000313" key="10">
    <source>
        <dbReference type="EMBL" id="WXB17401.1"/>
    </source>
</evidence>
<feature type="binding site" evidence="8">
    <location>
        <position position="129"/>
    </location>
    <ligand>
        <name>substrate</name>
    </ligand>
</feature>
<feature type="binding site" evidence="8">
    <location>
        <position position="42"/>
    </location>
    <ligand>
        <name>substrate</name>
    </ligand>
</feature>
<protein>
    <recommendedName>
        <fullName evidence="3 8">Phosphoglycerate kinase</fullName>
        <ecNumber evidence="3 8">2.7.2.3</ecNumber>
    </recommendedName>
</protein>
<name>A0ABZ2M5E8_9BACT</name>
<reference evidence="10 11" key="1">
    <citation type="submission" date="2021-12" db="EMBL/GenBank/DDBJ databases">
        <title>Discovery of the Pendulisporaceae a myxobacterial family with distinct sporulation behavior and unique specialized metabolism.</title>
        <authorList>
            <person name="Garcia R."/>
            <person name="Popoff A."/>
            <person name="Bader C.D."/>
            <person name="Loehr J."/>
            <person name="Walesch S."/>
            <person name="Walt C."/>
            <person name="Boldt J."/>
            <person name="Bunk B."/>
            <person name="Haeckl F.J.F.P.J."/>
            <person name="Gunesch A.P."/>
            <person name="Birkelbach J."/>
            <person name="Nuebel U."/>
            <person name="Pietschmann T."/>
            <person name="Bach T."/>
            <person name="Mueller R."/>
        </authorList>
    </citation>
    <scope>NUCLEOTIDE SEQUENCE [LARGE SCALE GENOMIC DNA]</scope>
    <source>
        <strain evidence="10 11">MSr11954</strain>
    </source>
</reference>
<dbReference type="InterPro" id="IPR001576">
    <property type="entry name" value="Phosphoglycerate_kinase"/>
</dbReference>
<keyword evidence="8" id="KW-0963">Cytoplasm</keyword>
<proteinExistence type="inferred from homology"/>
<keyword evidence="11" id="KW-1185">Reference proteome</keyword>
<evidence type="ECO:0000256" key="9">
    <source>
        <dbReference type="RuleBase" id="RU000532"/>
    </source>
</evidence>
<evidence type="ECO:0000256" key="7">
    <source>
        <dbReference type="ARBA" id="ARBA00022840"/>
    </source>
</evidence>
<dbReference type="SUPFAM" id="SSF53748">
    <property type="entry name" value="Phosphoglycerate kinase"/>
    <property type="match status" value="1"/>
</dbReference>
<comment type="pathway">
    <text evidence="8">Carbohydrate degradation; glycolysis; pyruvate from D-glyceraldehyde 3-phosphate: step 2/5.</text>
</comment>
<evidence type="ECO:0000256" key="5">
    <source>
        <dbReference type="ARBA" id="ARBA00022741"/>
    </source>
</evidence>
<dbReference type="Gene3D" id="3.40.50.1260">
    <property type="entry name" value="Phosphoglycerate kinase, N-terminal domain"/>
    <property type="match status" value="2"/>
</dbReference>
<evidence type="ECO:0000256" key="4">
    <source>
        <dbReference type="ARBA" id="ARBA00022679"/>
    </source>
</evidence>
<comment type="catalytic activity">
    <reaction evidence="1 8 9">
        <text>(2R)-3-phosphoglycerate + ATP = (2R)-3-phospho-glyceroyl phosphate + ADP</text>
        <dbReference type="Rhea" id="RHEA:14801"/>
        <dbReference type="ChEBI" id="CHEBI:30616"/>
        <dbReference type="ChEBI" id="CHEBI:57604"/>
        <dbReference type="ChEBI" id="CHEBI:58272"/>
        <dbReference type="ChEBI" id="CHEBI:456216"/>
        <dbReference type="EC" id="2.7.2.3"/>
    </reaction>
</comment>
<dbReference type="PANTHER" id="PTHR11406:SF23">
    <property type="entry name" value="PHOSPHOGLYCERATE KINASE 1, CHLOROPLASTIC-RELATED"/>
    <property type="match status" value="1"/>
</dbReference>
<organism evidence="10 11">
    <name type="scientific">Pendulispora albinea</name>
    <dbReference type="NCBI Taxonomy" id="2741071"/>
    <lineage>
        <taxon>Bacteria</taxon>
        <taxon>Pseudomonadati</taxon>
        <taxon>Myxococcota</taxon>
        <taxon>Myxococcia</taxon>
        <taxon>Myxococcales</taxon>
        <taxon>Sorangiineae</taxon>
        <taxon>Pendulisporaceae</taxon>
        <taxon>Pendulispora</taxon>
    </lineage>
</organism>
<dbReference type="EC" id="2.7.2.3" evidence="3 8"/>
<dbReference type="EMBL" id="CP089984">
    <property type="protein sequence ID" value="WXB17401.1"/>
    <property type="molecule type" value="Genomic_DNA"/>
</dbReference>
<dbReference type="InterPro" id="IPR015911">
    <property type="entry name" value="Phosphoglycerate_kinase_CS"/>
</dbReference>
<feature type="binding site" evidence="8">
    <location>
        <position position="213"/>
    </location>
    <ligand>
        <name>ATP</name>
        <dbReference type="ChEBI" id="CHEBI:30616"/>
    </ligand>
</feature>
<dbReference type="Pfam" id="PF00162">
    <property type="entry name" value="PGK"/>
    <property type="match status" value="1"/>
</dbReference>
<comment type="similarity">
    <text evidence="2 8 9">Belongs to the phosphoglycerate kinase family.</text>
</comment>
<dbReference type="InterPro" id="IPR015824">
    <property type="entry name" value="Phosphoglycerate_kinase_N"/>
</dbReference>
<evidence type="ECO:0000256" key="8">
    <source>
        <dbReference type="HAMAP-Rule" id="MF_00145"/>
    </source>
</evidence>
<dbReference type="Proteomes" id="UP001370348">
    <property type="component" value="Chromosome"/>
</dbReference>
<evidence type="ECO:0000256" key="1">
    <source>
        <dbReference type="ARBA" id="ARBA00000642"/>
    </source>
</evidence>
<evidence type="ECO:0000256" key="6">
    <source>
        <dbReference type="ARBA" id="ARBA00022777"/>
    </source>
</evidence>
<feature type="binding site" evidence="8">
    <location>
        <position position="334"/>
    </location>
    <ligand>
        <name>ATP</name>
        <dbReference type="ChEBI" id="CHEBI:30616"/>
    </ligand>
</feature>
<dbReference type="InterPro" id="IPR036043">
    <property type="entry name" value="Phosphoglycerate_kinase_sf"/>
</dbReference>
<evidence type="ECO:0000256" key="2">
    <source>
        <dbReference type="ARBA" id="ARBA00008982"/>
    </source>
</evidence>
<dbReference type="HAMAP" id="MF_00145">
    <property type="entry name" value="Phosphoglyc_kinase"/>
    <property type="match status" value="1"/>
</dbReference>
<accession>A0ABZ2M5E8</accession>
<dbReference type="GO" id="GO:0016301">
    <property type="term" value="F:kinase activity"/>
    <property type="evidence" value="ECO:0007669"/>
    <property type="project" value="UniProtKB-KW"/>
</dbReference>
<feature type="binding site" evidence="8">
    <location>
        <position position="162"/>
    </location>
    <ligand>
        <name>substrate</name>
    </ligand>
</feature>
<dbReference type="PIRSF" id="PIRSF000724">
    <property type="entry name" value="Pgk"/>
    <property type="match status" value="1"/>
</dbReference>
<gene>
    <name evidence="8" type="primary">pgk</name>
    <name evidence="10" type="ORF">LZC94_08975</name>
</gene>
<dbReference type="PRINTS" id="PR00477">
    <property type="entry name" value="PHGLYCKINASE"/>
</dbReference>
<dbReference type="PANTHER" id="PTHR11406">
    <property type="entry name" value="PHOSPHOGLYCERATE KINASE"/>
    <property type="match status" value="1"/>
</dbReference>
<comment type="caution">
    <text evidence="8">Lacks conserved residue(s) required for the propagation of feature annotation.</text>
</comment>
<evidence type="ECO:0000256" key="3">
    <source>
        <dbReference type="ARBA" id="ARBA00013061"/>
    </source>
</evidence>